<dbReference type="Proteomes" id="UP000693970">
    <property type="component" value="Unassembled WGS sequence"/>
</dbReference>
<accession>A0A9K3Q9I9</accession>
<reference evidence="1" key="2">
    <citation type="submission" date="2021-04" db="EMBL/GenBank/DDBJ databases">
        <authorList>
            <person name="Podell S."/>
        </authorList>
    </citation>
    <scope>NUCLEOTIDE SEQUENCE</scope>
    <source>
        <strain evidence="1">Hildebrandi</strain>
    </source>
</reference>
<protein>
    <recommendedName>
        <fullName evidence="3">DUF4442 domain-containing protein</fullName>
    </recommendedName>
</protein>
<proteinExistence type="predicted"/>
<dbReference type="AlphaFoldDB" id="A0A9K3Q9I9"/>
<evidence type="ECO:0000313" key="2">
    <source>
        <dbReference type="Proteomes" id="UP000693970"/>
    </source>
</evidence>
<comment type="caution">
    <text evidence="1">The sequence shown here is derived from an EMBL/GenBank/DDBJ whole genome shotgun (WGS) entry which is preliminary data.</text>
</comment>
<dbReference type="OrthoDB" id="41610at2759"/>
<gene>
    <name evidence="1" type="ORF">IV203_034058</name>
</gene>
<evidence type="ECO:0000313" key="1">
    <source>
        <dbReference type="EMBL" id="KAG7373334.1"/>
    </source>
</evidence>
<dbReference type="EMBL" id="JAGRRH010000002">
    <property type="protein sequence ID" value="KAG7373334.1"/>
    <property type="molecule type" value="Genomic_DNA"/>
</dbReference>
<dbReference type="InterPro" id="IPR027961">
    <property type="entry name" value="DUF4442"/>
</dbReference>
<dbReference type="Pfam" id="PF14539">
    <property type="entry name" value="DUF4442"/>
    <property type="match status" value="1"/>
</dbReference>
<organism evidence="1 2">
    <name type="scientific">Nitzschia inconspicua</name>
    <dbReference type="NCBI Taxonomy" id="303405"/>
    <lineage>
        <taxon>Eukaryota</taxon>
        <taxon>Sar</taxon>
        <taxon>Stramenopiles</taxon>
        <taxon>Ochrophyta</taxon>
        <taxon>Bacillariophyta</taxon>
        <taxon>Bacillariophyceae</taxon>
        <taxon>Bacillariophycidae</taxon>
        <taxon>Bacillariales</taxon>
        <taxon>Bacillariaceae</taxon>
        <taxon>Nitzschia</taxon>
    </lineage>
</organism>
<reference evidence="1" key="1">
    <citation type="journal article" date="2021" name="Sci. Rep.">
        <title>Diploid genomic architecture of Nitzschia inconspicua, an elite biomass production diatom.</title>
        <authorList>
            <person name="Oliver A."/>
            <person name="Podell S."/>
            <person name="Pinowska A."/>
            <person name="Traller J.C."/>
            <person name="Smith S.R."/>
            <person name="McClure R."/>
            <person name="Beliaev A."/>
            <person name="Bohutskyi P."/>
            <person name="Hill E.A."/>
            <person name="Rabines A."/>
            <person name="Zheng H."/>
            <person name="Allen L.Z."/>
            <person name="Kuo A."/>
            <person name="Grigoriev I.V."/>
            <person name="Allen A.E."/>
            <person name="Hazlebeck D."/>
            <person name="Allen E.E."/>
        </authorList>
    </citation>
    <scope>NUCLEOTIDE SEQUENCE</scope>
    <source>
        <strain evidence="1">Hildebrandi</strain>
    </source>
</reference>
<name>A0A9K3Q9I9_9STRA</name>
<sequence>MNFTKIKVSSTLLQRSMNWFFCPWIGAGIKLESISSDFRQARVVMPLRLYNRNFVGTHYGGSLYSMVDPMYMLMLLNILGTEFIVWDMAAKIQYKQPGKAAVYADFVIEDDLLDMLYALKPDEKKILDLPVDIKSLDTDEVIASAIKTTYVKRKAPNSEQSKL</sequence>
<evidence type="ECO:0008006" key="3">
    <source>
        <dbReference type="Google" id="ProtNLM"/>
    </source>
</evidence>
<keyword evidence="2" id="KW-1185">Reference proteome</keyword>